<feature type="transmembrane region" description="Helical" evidence="1">
    <location>
        <begin position="984"/>
        <end position="1008"/>
    </location>
</feature>
<dbReference type="RefSeq" id="WP_183729317.1">
    <property type="nucleotide sequence ID" value="NZ_JACHID010000002.1"/>
</dbReference>
<keyword evidence="1" id="KW-1133">Transmembrane helix</keyword>
<evidence type="ECO:0000256" key="1">
    <source>
        <dbReference type="SAM" id="Phobius"/>
    </source>
</evidence>
<evidence type="ECO:0000313" key="3">
    <source>
        <dbReference type="Proteomes" id="UP000528322"/>
    </source>
</evidence>
<name>A0A7W7Y3B2_9BACT</name>
<dbReference type="SUPFAM" id="SSF82866">
    <property type="entry name" value="Multidrug efflux transporter AcrB transmembrane domain"/>
    <property type="match status" value="2"/>
</dbReference>
<dbReference type="EMBL" id="JACHID010000002">
    <property type="protein sequence ID" value="MBB5021159.1"/>
    <property type="molecule type" value="Genomic_DNA"/>
</dbReference>
<feature type="transmembrane region" description="Helical" evidence="1">
    <location>
        <begin position="877"/>
        <end position="897"/>
    </location>
</feature>
<dbReference type="GO" id="GO:0042910">
    <property type="term" value="F:xenobiotic transmembrane transporter activity"/>
    <property type="evidence" value="ECO:0007669"/>
    <property type="project" value="TreeGrafter"/>
</dbReference>
<dbReference type="SUPFAM" id="SSF82714">
    <property type="entry name" value="Multidrug efflux transporter AcrB TolC docking domain, DN and DC subdomains"/>
    <property type="match status" value="2"/>
</dbReference>
<dbReference type="Pfam" id="PF00873">
    <property type="entry name" value="ACR_tran"/>
    <property type="match status" value="1"/>
</dbReference>
<gene>
    <name evidence="2" type="ORF">HNR37_000465</name>
</gene>
<proteinExistence type="predicted"/>
<dbReference type="Gene3D" id="3.30.70.1320">
    <property type="entry name" value="Multidrug efflux transporter AcrB pore domain like"/>
    <property type="match status" value="1"/>
</dbReference>
<dbReference type="Gene3D" id="3.30.2090.10">
    <property type="entry name" value="Multidrug efflux transporter AcrB TolC docking domain, DN and DC subdomains"/>
    <property type="match status" value="2"/>
</dbReference>
<dbReference type="PRINTS" id="PR00702">
    <property type="entry name" value="ACRIFLAVINRP"/>
</dbReference>
<dbReference type="GO" id="GO:0005886">
    <property type="term" value="C:plasma membrane"/>
    <property type="evidence" value="ECO:0007669"/>
    <property type="project" value="TreeGrafter"/>
</dbReference>
<feature type="transmembrane region" description="Helical" evidence="1">
    <location>
        <begin position="12"/>
        <end position="30"/>
    </location>
</feature>
<feature type="transmembrane region" description="Helical" evidence="1">
    <location>
        <begin position="851"/>
        <end position="870"/>
    </location>
</feature>
<feature type="transmembrane region" description="Helical" evidence="1">
    <location>
        <begin position="525"/>
        <end position="543"/>
    </location>
</feature>
<feature type="transmembrane region" description="Helical" evidence="1">
    <location>
        <begin position="461"/>
        <end position="483"/>
    </location>
</feature>
<dbReference type="PANTHER" id="PTHR32063">
    <property type="match status" value="1"/>
</dbReference>
<feature type="transmembrane region" description="Helical" evidence="1">
    <location>
        <begin position="357"/>
        <end position="377"/>
    </location>
</feature>
<dbReference type="InterPro" id="IPR027463">
    <property type="entry name" value="AcrB_DN_DC_subdom"/>
</dbReference>
<dbReference type="PANTHER" id="PTHR32063:SF0">
    <property type="entry name" value="SWARMING MOTILITY PROTEIN SWRC"/>
    <property type="match status" value="1"/>
</dbReference>
<dbReference type="Gene3D" id="1.20.1640.10">
    <property type="entry name" value="Multidrug efflux transporter AcrB transmembrane domain"/>
    <property type="match status" value="2"/>
</dbReference>
<accession>A0A7W7Y3B2</accession>
<keyword evidence="3" id="KW-1185">Reference proteome</keyword>
<reference evidence="2 3" key="1">
    <citation type="submission" date="2020-08" db="EMBL/GenBank/DDBJ databases">
        <title>Genomic Encyclopedia of Type Strains, Phase IV (KMG-IV): sequencing the most valuable type-strain genomes for metagenomic binning, comparative biology and taxonomic classification.</title>
        <authorList>
            <person name="Goeker M."/>
        </authorList>
    </citation>
    <scope>NUCLEOTIDE SEQUENCE [LARGE SCALE GENOMIC DNA]</scope>
    <source>
        <strain evidence="2 3">DSM 22071</strain>
    </source>
</reference>
<dbReference type="InterPro" id="IPR001036">
    <property type="entry name" value="Acrflvin-R"/>
</dbReference>
<keyword evidence="1" id="KW-0472">Membrane</keyword>
<protein>
    <submittedName>
        <fullName evidence="2">HAE1 family hydrophobic/amphiphilic exporter-1</fullName>
    </submittedName>
</protein>
<comment type="caution">
    <text evidence="2">The sequence shown here is derived from an EMBL/GenBank/DDBJ whole genome shotgun (WGS) entry which is preliminary data.</text>
</comment>
<feature type="transmembrane region" description="Helical" evidence="1">
    <location>
        <begin position="424"/>
        <end position="449"/>
    </location>
</feature>
<organism evidence="2 3">
    <name type="scientific">Desulfurispira natronophila</name>
    <dbReference type="NCBI Taxonomy" id="682562"/>
    <lineage>
        <taxon>Bacteria</taxon>
        <taxon>Pseudomonadati</taxon>
        <taxon>Chrysiogenota</taxon>
        <taxon>Chrysiogenia</taxon>
        <taxon>Chrysiogenales</taxon>
        <taxon>Chrysiogenaceae</taxon>
        <taxon>Desulfurispira</taxon>
    </lineage>
</organism>
<dbReference type="Proteomes" id="UP000528322">
    <property type="component" value="Unassembled WGS sequence"/>
</dbReference>
<keyword evidence="1" id="KW-0812">Transmembrane</keyword>
<feature type="transmembrane region" description="Helical" evidence="1">
    <location>
        <begin position="383"/>
        <end position="403"/>
    </location>
</feature>
<feature type="transmembrane region" description="Helical" evidence="1">
    <location>
        <begin position="903"/>
        <end position="924"/>
    </location>
</feature>
<dbReference type="Gene3D" id="3.30.70.1440">
    <property type="entry name" value="Multidrug efflux transporter AcrB pore domain"/>
    <property type="match status" value="1"/>
</dbReference>
<feature type="transmembrane region" description="Helical" evidence="1">
    <location>
        <begin position="331"/>
        <end position="350"/>
    </location>
</feature>
<dbReference type="SUPFAM" id="SSF82693">
    <property type="entry name" value="Multidrug efflux transporter AcrB pore domain, PN1, PN2, PC1 and PC2 subdomains"/>
    <property type="match status" value="2"/>
</dbReference>
<dbReference type="Gene3D" id="3.30.70.1430">
    <property type="entry name" value="Multidrug efflux transporter AcrB pore domain"/>
    <property type="match status" value="2"/>
</dbReference>
<dbReference type="AlphaFoldDB" id="A0A7W7Y3B2"/>
<sequence length="1018" mass="112288">MNISSTAVKRPISTIMVVMVAVFFGLMSLYRLPIDLMPDITFPTLTVVTSYDDASPEEVERLVTIPMERSLAIISGIETINSTSSRGSSVIRLSFAWGTDLDVAANDIRDRLDRAMRFLPDGVDRPQLRKFDISAFPILILGASAPMDPATLRHIAEEEVASRLERIAGVAGVEVWGGRERQINVVVDPVALESYDLNLQHIQRAIEDANRTHSFGEIQRGDYAFSLRSPTALRSLEDITGIIVARRGDNPVRLHQVASVEETYAKQSRITRINGEPGVRLAVRKQDGTNTVAVARLVKEEIESINRLFPQMQVVSIIDTSTYIERSIANISFSMMYGGSLAVLVLLFFLRDFRSTLVVATAIPVSLIATFVPVYFAGLSLNLMTLGGLALGIGMMVDNSIVVQENINYLRRTPPWDSRQTASLGASQVAAAIVASTLTTLVIFLPMFFTEGMAGIMFRQMAYVVTFALACSLVMALTLVPVLNRQGNTMAANATGPVGGFLYRIFESWQNGYNWLLHRAVQHSFVVFAIVAVLFFVAINLAGQMGREFVPQADENGVRVQLEMAQGTRLSVLDEEVRKLESRLTELIPEARASMTRVDDSGRAEVRVAVVPAGQRDRSSIDIAADLRRQLPSSPGITVRTRPEQGLFILRMGATQDSDNLEIVIRGHDTSQLEYWGEIIEEELGQIAGITDVRQSQFTSSVETHLRINRERASQLGVQLDDITRTVRAGMDGYQVSLFREDGRETSIYLVYRGDEPRTPGDIGNLRVHRERGDPVVLRELIALETGEGPHQISRRNQQRFLSLWANTAGRDLGSVGADVEQMLTNLPMPAEYTVAVESDYQEQQKAFRELITMIGLAILLVYMILAALYESLRAPLVVMVSVPMAFIGAIFALWITGSTLNMQSLIGMMMLAGIVVNNSILIVDRAMRLQRKHQMGSQQAALEAAMRRFRPVIMTTLTTMLALAPLAIGVGEGSEAQAPMARAVVGGLLSSTVISLFVVPIVYHWILGKRDQDTARS</sequence>
<feature type="transmembrane region" description="Helical" evidence="1">
    <location>
        <begin position="953"/>
        <end position="972"/>
    </location>
</feature>
<evidence type="ECO:0000313" key="2">
    <source>
        <dbReference type="EMBL" id="MBB5021159.1"/>
    </source>
</evidence>